<dbReference type="OrthoDB" id="4934715at2759"/>
<dbReference type="GO" id="GO:0006351">
    <property type="term" value="P:DNA-templated transcription"/>
    <property type="evidence" value="ECO:0007669"/>
    <property type="project" value="InterPro"/>
</dbReference>
<evidence type="ECO:0000259" key="8">
    <source>
        <dbReference type="PROSITE" id="PS50048"/>
    </source>
</evidence>
<comment type="caution">
    <text evidence="9">The sequence shown here is derived from an EMBL/GenBank/DDBJ whole genome shotgun (WGS) entry which is preliminary data.</text>
</comment>
<organism evidence="9 10">
    <name type="scientific">Aspergillus steynii IBT 23096</name>
    <dbReference type="NCBI Taxonomy" id="1392250"/>
    <lineage>
        <taxon>Eukaryota</taxon>
        <taxon>Fungi</taxon>
        <taxon>Dikarya</taxon>
        <taxon>Ascomycota</taxon>
        <taxon>Pezizomycotina</taxon>
        <taxon>Eurotiomycetes</taxon>
        <taxon>Eurotiomycetidae</taxon>
        <taxon>Eurotiales</taxon>
        <taxon>Aspergillaceae</taxon>
        <taxon>Aspergillus</taxon>
        <taxon>Aspergillus subgen. Circumdati</taxon>
    </lineage>
</organism>
<proteinExistence type="predicted"/>
<evidence type="ECO:0000256" key="7">
    <source>
        <dbReference type="SAM" id="MobiDB-lite"/>
    </source>
</evidence>
<keyword evidence="4" id="KW-0238">DNA-binding</keyword>
<dbReference type="AlphaFoldDB" id="A0A2I2FZV0"/>
<feature type="region of interest" description="Disordered" evidence="7">
    <location>
        <begin position="96"/>
        <end position="132"/>
    </location>
</feature>
<dbReference type="CDD" id="cd00067">
    <property type="entry name" value="GAL4"/>
    <property type="match status" value="1"/>
</dbReference>
<keyword evidence="3" id="KW-0805">Transcription regulation</keyword>
<keyword evidence="10" id="KW-1185">Reference proteome</keyword>
<dbReference type="GeneID" id="36550783"/>
<evidence type="ECO:0000313" key="9">
    <source>
        <dbReference type="EMBL" id="PLB46162.1"/>
    </source>
</evidence>
<dbReference type="PANTHER" id="PTHR31001:SF49">
    <property type="entry name" value="ZN(II)2CYS6 TRANSCRIPTION FACTOR (EUROFUNG)"/>
    <property type="match status" value="1"/>
</dbReference>
<dbReference type="GO" id="GO:0008270">
    <property type="term" value="F:zinc ion binding"/>
    <property type="evidence" value="ECO:0007669"/>
    <property type="project" value="InterPro"/>
</dbReference>
<dbReference type="GO" id="GO:0005634">
    <property type="term" value="C:nucleus"/>
    <property type="evidence" value="ECO:0007669"/>
    <property type="project" value="UniProtKB-SubCell"/>
</dbReference>
<gene>
    <name evidence="9" type="ORF">P170DRAFT_262249</name>
</gene>
<dbReference type="Proteomes" id="UP000234275">
    <property type="component" value="Unassembled WGS sequence"/>
</dbReference>
<evidence type="ECO:0000256" key="5">
    <source>
        <dbReference type="ARBA" id="ARBA00023163"/>
    </source>
</evidence>
<dbReference type="EMBL" id="MSFO01000007">
    <property type="protein sequence ID" value="PLB46162.1"/>
    <property type="molecule type" value="Genomic_DNA"/>
</dbReference>
<feature type="compositionally biased region" description="Basic and acidic residues" evidence="7">
    <location>
        <begin position="96"/>
        <end position="122"/>
    </location>
</feature>
<dbReference type="CDD" id="cd12148">
    <property type="entry name" value="fungal_TF_MHR"/>
    <property type="match status" value="1"/>
</dbReference>
<dbReference type="GO" id="GO:0000981">
    <property type="term" value="F:DNA-binding transcription factor activity, RNA polymerase II-specific"/>
    <property type="evidence" value="ECO:0007669"/>
    <property type="project" value="InterPro"/>
</dbReference>
<feature type="domain" description="Zn(2)-C6 fungal-type" evidence="8">
    <location>
        <begin position="39"/>
        <end position="70"/>
    </location>
</feature>
<dbReference type="SMART" id="SM00906">
    <property type="entry name" value="Fungal_trans"/>
    <property type="match status" value="1"/>
</dbReference>
<dbReference type="Pfam" id="PF04082">
    <property type="entry name" value="Fungal_trans"/>
    <property type="match status" value="1"/>
</dbReference>
<keyword evidence="2" id="KW-0479">Metal-binding</keyword>
<accession>A0A2I2FZV0</accession>
<evidence type="ECO:0000256" key="6">
    <source>
        <dbReference type="ARBA" id="ARBA00023242"/>
    </source>
</evidence>
<dbReference type="GO" id="GO:0003677">
    <property type="term" value="F:DNA binding"/>
    <property type="evidence" value="ECO:0007669"/>
    <property type="project" value="UniProtKB-KW"/>
</dbReference>
<evidence type="ECO:0000256" key="4">
    <source>
        <dbReference type="ARBA" id="ARBA00023125"/>
    </source>
</evidence>
<dbReference type="SMART" id="SM00066">
    <property type="entry name" value="GAL4"/>
    <property type="match status" value="1"/>
</dbReference>
<dbReference type="RefSeq" id="XP_024701464.1">
    <property type="nucleotide sequence ID" value="XM_024843084.1"/>
</dbReference>
<evidence type="ECO:0000256" key="2">
    <source>
        <dbReference type="ARBA" id="ARBA00022723"/>
    </source>
</evidence>
<sequence>MSEISEKSGPTPSSTMHEIALRKHLDRKRRHQKPRVLFSCTFCRTRKLKCNRQQPCDNCVKRNQGPSCHYDVERGDSIKSTSDLHDRLKFLEEKVQRLERQSMPEITRPDSRNSGDGHDKQSSHAPGVIFSGHGGTRYVDSGHWRAILNDIEEIGKDRHHAAVADPIDDVDRNTRGLELLIGMPVARGTSELLAVMPPRNTADPLVARYFKSRETSLIFIHTPTFYKEYEAFWEDPLQVSIPWLGILYGVLSCGLWMEFQTDQRFSSLLDARFCGVYRTYCALCLTSCNYTVPGRYKPEALVMYLGNEYLQNPTARSGISMLLSCAVRLAILMGYHRDSRHYPHITTFEGEMRRRLWLFLRVTDAVMARQYGIPAVIQKGHGDTSLPRNLLDEDFGPNTRVLPLPRPEIVTTPIARSLSIERVLAVTGEILHATSSMELLSYDRTIELNSKIDQVRSRLSPAFQMQVSPPATPGVSSPEDVRGIDIALQRYGTEMVLQVARCILLRRYLIDARSETRYDQLRWACLDAARQILHHQLELFQQVIVRAKQHNRVWFSFSHIVSDCLTAAMVICLEVICQIRAKQHVDSDLIHLLQGSHQTWRSSERQTVEVSKAEGILAAMLELIASKLSEQNSRDAELSDKAACDQTARRVETEFPMGLVNDVLAGSDFDWDLWDFEMQQSVSGFPATWMC</sequence>
<dbReference type="STRING" id="1392250.A0A2I2FZV0"/>
<dbReference type="InterPro" id="IPR036864">
    <property type="entry name" value="Zn2-C6_fun-type_DNA-bd_sf"/>
</dbReference>
<dbReference type="PROSITE" id="PS00463">
    <property type="entry name" value="ZN2_CY6_FUNGAL_1"/>
    <property type="match status" value="1"/>
</dbReference>
<dbReference type="InterPro" id="IPR050613">
    <property type="entry name" value="Sec_Metabolite_Reg"/>
</dbReference>
<protein>
    <recommendedName>
        <fullName evidence="8">Zn(2)-C6 fungal-type domain-containing protein</fullName>
    </recommendedName>
</protein>
<dbReference type="Pfam" id="PF00172">
    <property type="entry name" value="Zn_clus"/>
    <property type="match status" value="1"/>
</dbReference>
<reference evidence="9 10" key="1">
    <citation type="submission" date="2016-12" db="EMBL/GenBank/DDBJ databases">
        <title>The genomes of Aspergillus section Nigri reveals drivers in fungal speciation.</title>
        <authorList>
            <consortium name="DOE Joint Genome Institute"/>
            <person name="Vesth T.C."/>
            <person name="Nybo J."/>
            <person name="Theobald S."/>
            <person name="Brandl J."/>
            <person name="Frisvad J.C."/>
            <person name="Nielsen K.F."/>
            <person name="Lyhne E.K."/>
            <person name="Kogle M.E."/>
            <person name="Kuo A."/>
            <person name="Riley R."/>
            <person name="Clum A."/>
            <person name="Nolan M."/>
            <person name="Lipzen A."/>
            <person name="Salamov A."/>
            <person name="Henrissat B."/>
            <person name="Wiebenga A."/>
            <person name="De Vries R.P."/>
            <person name="Grigoriev I.V."/>
            <person name="Mortensen U.H."/>
            <person name="Andersen M.R."/>
            <person name="Baker S.E."/>
        </authorList>
    </citation>
    <scope>NUCLEOTIDE SEQUENCE [LARGE SCALE GENOMIC DNA]</scope>
    <source>
        <strain evidence="9 10">IBT 23096</strain>
    </source>
</reference>
<evidence type="ECO:0000313" key="10">
    <source>
        <dbReference type="Proteomes" id="UP000234275"/>
    </source>
</evidence>
<name>A0A2I2FZV0_9EURO</name>
<dbReference type="GO" id="GO:0009893">
    <property type="term" value="P:positive regulation of metabolic process"/>
    <property type="evidence" value="ECO:0007669"/>
    <property type="project" value="UniProtKB-ARBA"/>
</dbReference>
<comment type="subcellular location">
    <subcellularLocation>
        <location evidence="1">Nucleus</location>
    </subcellularLocation>
</comment>
<dbReference type="PANTHER" id="PTHR31001">
    <property type="entry name" value="UNCHARACTERIZED TRANSCRIPTIONAL REGULATORY PROTEIN"/>
    <property type="match status" value="1"/>
</dbReference>
<keyword evidence="6" id="KW-0539">Nucleus</keyword>
<dbReference type="VEuPathDB" id="FungiDB:P170DRAFT_262249"/>
<evidence type="ECO:0000256" key="3">
    <source>
        <dbReference type="ARBA" id="ARBA00023015"/>
    </source>
</evidence>
<dbReference type="Gene3D" id="4.10.240.10">
    <property type="entry name" value="Zn(2)-C6 fungal-type DNA-binding domain"/>
    <property type="match status" value="1"/>
</dbReference>
<dbReference type="SUPFAM" id="SSF57701">
    <property type="entry name" value="Zn2/Cys6 DNA-binding domain"/>
    <property type="match status" value="1"/>
</dbReference>
<keyword evidence="5" id="KW-0804">Transcription</keyword>
<evidence type="ECO:0000256" key="1">
    <source>
        <dbReference type="ARBA" id="ARBA00004123"/>
    </source>
</evidence>
<dbReference type="InterPro" id="IPR007219">
    <property type="entry name" value="XnlR_reg_dom"/>
</dbReference>
<dbReference type="InterPro" id="IPR001138">
    <property type="entry name" value="Zn2Cys6_DnaBD"/>
</dbReference>
<dbReference type="PROSITE" id="PS50048">
    <property type="entry name" value="ZN2_CY6_FUNGAL_2"/>
    <property type="match status" value="1"/>
</dbReference>